<gene>
    <name evidence="1" type="ORF">QTP70_003480</name>
</gene>
<evidence type="ECO:0000313" key="1">
    <source>
        <dbReference type="EMBL" id="KAK3553421.1"/>
    </source>
</evidence>
<dbReference type="Proteomes" id="UP001274896">
    <property type="component" value="Unassembled WGS sequence"/>
</dbReference>
<dbReference type="Gene3D" id="1.20.58.60">
    <property type="match status" value="1"/>
</dbReference>
<evidence type="ECO:0000313" key="2">
    <source>
        <dbReference type="Proteomes" id="UP001274896"/>
    </source>
</evidence>
<comment type="caution">
    <text evidence="1">The sequence shown here is derived from an EMBL/GenBank/DDBJ whole genome shotgun (WGS) entry which is preliminary data.</text>
</comment>
<protein>
    <submittedName>
        <fullName evidence="1">Uncharacterized protein</fullName>
    </submittedName>
</protein>
<organism evidence="1 2">
    <name type="scientific">Hemibagrus guttatus</name>
    <dbReference type="NCBI Taxonomy" id="175788"/>
    <lineage>
        <taxon>Eukaryota</taxon>
        <taxon>Metazoa</taxon>
        <taxon>Chordata</taxon>
        <taxon>Craniata</taxon>
        <taxon>Vertebrata</taxon>
        <taxon>Euteleostomi</taxon>
        <taxon>Actinopterygii</taxon>
        <taxon>Neopterygii</taxon>
        <taxon>Teleostei</taxon>
        <taxon>Ostariophysi</taxon>
        <taxon>Siluriformes</taxon>
        <taxon>Bagridae</taxon>
        <taxon>Hemibagrus</taxon>
    </lineage>
</organism>
<dbReference type="EMBL" id="JAUCMX010000002">
    <property type="protein sequence ID" value="KAK3553421.1"/>
    <property type="molecule type" value="Genomic_DNA"/>
</dbReference>
<name>A0AAE0REF3_9TELE</name>
<dbReference type="AlphaFoldDB" id="A0AAE0REF3"/>
<reference evidence="1" key="1">
    <citation type="submission" date="2023-06" db="EMBL/GenBank/DDBJ databases">
        <title>Male Hemibagrus guttatus genome.</title>
        <authorList>
            <person name="Bian C."/>
        </authorList>
    </citation>
    <scope>NUCLEOTIDE SEQUENCE</scope>
    <source>
        <strain evidence="1">Male_cb2023</strain>
        <tissue evidence="1">Muscle</tissue>
    </source>
</reference>
<accession>A0AAE0REF3</accession>
<sequence>MEQRNYGRRKSRIPAFIHSGYTRHLTEEACATSKSLHGRDVKDFNRESGASKKTVTMAPTSRSAPTFIRSTSILPNLGSLGEWDEEFLQLPEQLQEIQDLSQKLKDITAQISQPVTTNWEPLQREHSSLSVKVDEQATEVSCVQGSTEDVSLTAQMKGLDTRIQVISHQMTNVEAIMDQLSGMSYEFTKKKETDGGVEETQESLMQHLQIFCSNLQKLIQWLHKVVEKMDVLSPPSVDIESVKTSLDDYKLLSAAPCSGSPQQTNWSAQQLGKRFTLDALPDATLPFFWAWDQHCIQWLGIEPGPST</sequence>
<keyword evidence="2" id="KW-1185">Reference proteome</keyword>
<proteinExistence type="predicted"/>
<dbReference type="SUPFAM" id="SSF46966">
    <property type="entry name" value="Spectrin repeat"/>
    <property type="match status" value="1"/>
</dbReference>